<evidence type="ECO:0000313" key="1">
    <source>
        <dbReference type="EMBL" id="CAK9325491.1"/>
    </source>
</evidence>
<reference evidence="1 2" key="1">
    <citation type="submission" date="2024-03" db="EMBL/GenBank/DDBJ databases">
        <authorList>
            <person name="Gkanogiannis A."/>
            <person name="Becerra Lopez-Lavalle L."/>
        </authorList>
    </citation>
    <scope>NUCLEOTIDE SEQUENCE [LARGE SCALE GENOMIC DNA]</scope>
</reference>
<organism evidence="1 2">
    <name type="scientific">Citrullus colocynthis</name>
    <name type="common">colocynth</name>
    <dbReference type="NCBI Taxonomy" id="252529"/>
    <lineage>
        <taxon>Eukaryota</taxon>
        <taxon>Viridiplantae</taxon>
        <taxon>Streptophyta</taxon>
        <taxon>Embryophyta</taxon>
        <taxon>Tracheophyta</taxon>
        <taxon>Spermatophyta</taxon>
        <taxon>Magnoliopsida</taxon>
        <taxon>eudicotyledons</taxon>
        <taxon>Gunneridae</taxon>
        <taxon>Pentapetalae</taxon>
        <taxon>rosids</taxon>
        <taxon>fabids</taxon>
        <taxon>Cucurbitales</taxon>
        <taxon>Cucurbitaceae</taxon>
        <taxon>Benincaseae</taxon>
        <taxon>Citrullus</taxon>
    </lineage>
</organism>
<name>A0ABP0Z2F4_9ROSI</name>
<dbReference type="EMBL" id="OZ021741">
    <property type="protein sequence ID" value="CAK9325491.1"/>
    <property type="molecule type" value="Genomic_DNA"/>
</dbReference>
<proteinExistence type="predicted"/>
<gene>
    <name evidence="1" type="ORF">CITCOLO1_LOCUS17755</name>
</gene>
<sequence>MSVVPSSDRERLVGFVTIPPVRSTGNSVFKCTDTGRVNDEALFAISVDFAPPYEFRIPELSELALVALIFFFTRERTGTISNFAPNLVKQRLHNDELERSAVTNSYFQLHFKMDSQTKYHIHVA</sequence>
<dbReference type="Proteomes" id="UP001642487">
    <property type="component" value="Chromosome 7"/>
</dbReference>
<evidence type="ECO:0000313" key="2">
    <source>
        <dbReference type="Proteomes" id="UP001642487"/>
    </source>
</evidence>
<keyword evidence="2" id="KW-1185">Reference proteome</keyword>
<accession>A0ABP0Z2F4</accession>
<protein>
    <submittedName>
        <fullName evidence="1">Uncharacterized protein</fullName>
    </submittedName>
</protein>